<dbReference type="EMBL" id="JBBKAK010000001">
    <property type="protein sequence ID" value="MEJ8671918.1"/>
    <property type="molecule type" value="Genomic_DNA"/>
</dbReference>
<evidence type="ECO:0000313" key="1">
    <source>
        <dbReference type="EMBL" id="MEJ8671918.1"/>
    </source>
</evidence>
<protein>
    <submittedName>
        <fullName evidence="1">Uncharacterized protein</fullName>
    </submittedName>
</protein>
<name>A0ABU8UTK4_9ACTN</name>
<evidence type="ECO:0000313" key="2">
    <source>
        <dbReference type="Proteomes" id="UP001376459"/>
    </source>
</evidence>
<proteinExistence type="predicted"/>
<accession>A0ABU8UTK4</accession>
<sequence>MRPSYRQIVDRNQRQAARIELLISERDDALTGQRACASQLERIAGESSRMKDVVASHLVAAGHPSTVLHTVHDFTDALRQALTDAGVDIRLELARLEGAEL</sequence>
<comment type="caution">
    <text evidence="1">The sequence shown here is derived from an EMBL/GenBank/DDBJ whole genome shotgun (WGS) entry which is preliminary data.</text>
</comment>
<reference evidence="1 2" key="1">
    <citation type="submission" date="2024-03" db="EMBL/GenBank/DDBJ databases">
        <title>Novel Streptomyces species of biotechnological and ecological value are a feature of Machair soil.</title>
        <authorList>
            <person name="Prole J.R."/>
            <person name="Goodfellow M."/>
            <person name="Allenby N."/>
            <person name="Ward A.C."/>
        </authorList>
    </citation>
    <scope>NUCLEOTIDE SEQUENCE [LARGE SCALE GENOMIC DNA]</scope>
    <source>
        <strain evidence="1 2">MS1.AVA.1</strain>
    </source>
</reference>
<organism evidence="1 2">
    <name type="scientific">Streptomyces machairae</name>
    <dbReference type="NCBI Taxonomy" id="3134109"/>
    <lineage>
        <taxon>Bacteria</taxon>
        <taxon>Bacillati</taxon>
        <taxon>Actinomycetota</taxon>
        <taxon>Actinomycetes</taxon>
        <taxon>Kitasatosporales</taxon>
        <taxon>Streptomycetaceae</taxon>
        <taxon>Streptomyces</taxon>
    </lineage>
</organism>
<gene>
    <name evidence="1" type="ORF">WKI71_36810</name>
</gene>
<dbReference type="Proteomes" id="UP001376459">
    <property type="component" value="Unassembled WGS sequence"/>
</dbReference>
<keyword evidence="2" id="KW-1185">Reference proteome</keyword>